<proteinExistence type="predicted"/>
<evidence type="ECO:0000313" key="2">
    <source>
        <dbReference type="Proteomes" id="UP000240630"/>
    </source>
</evidence>
<accession>A0A2D0YML1</accession>
<protein>
    <submittedName>
        <fullName evidence="1">Uncharacterized protein</fullName>
    </submittedName>
</protein>
<name>A0A2D0YML1_9CAUD</name>
<organism evidence="1 2">
    <name type="scientific">Vibrio phage JSF9</name>
    <dbReference type="NCBI Taxonomy" id="1983616"/>
    <lineage>
        <taxon>Viruses</taxon>
        <taxon>Duplodnaviria</taxon>
        <taxon>Heunggongvirae</taxon>
        <taxon>Uroviricota</taxon>
        <taxon>Caudoviricetes</taxon>
        <taxon>Enhodamvirus</taxon>
        <taxon>Enhodamvirus VP2</taxon>
    </lineage>
</organism>
<evidence type="ECO:0000313" key="1">
    <source>
        <dbReference type="EMBL" id="ASV43679.1"/>
    </source>
</evidence>
<sequence length="108" mass="12508">MASKDIRRLAAKTMSHLVAFATDVTLKYENKYKISVEFHPVYGSIWVWASVLSEIPYAHQAVQYVSLDPHFGPDGSLDWQTISFGDDMVERAEQVMARIRLRIHQRER</sequence>
<dbReference type="EMBL" id="KY883656">
    <property type="protein sequence ID" value="ASV43679.1"/>
    <property type="molecule type" value="Genomic_DNA"/>
</dbReference>
<reference evidence="1 2" key="1">
    <citation type="journal article" date="2017" name="Sci. Rep.">
        <title>Analysis of the CRISPR-Cas system in bacteriophages active on epidemic strains of Vibrio cholerae in Bangladesh.</title>
        <authorList>
            <person name="Naser I.B."/>
            <person name="Hoque M.M."/>
            <person name="Nahid M.A."/>
            <person name="Tareq T.M."/>
            <person name="Rocky M.K."/>
            <person name="Faruque S.M."/>
        </authorList>
    </citation>
    <scope>NUCLEOTIDE SEQUENCE [LARGE SCALE GENOMIC DNA]</scope>
</reference>
<dbReference type="Proteomes" id="UP000240630">
    <property type="component" value="Segment"/>
</dbReference>